<evidence type="ECO:0000259" key="4">
    <source>
        <dbReference type="Pfam" id="PF00905"/>
    </source>
</evidence>
<keyword evidence="6" id="KW-0132">Cell division</keyword>
<feature type="domain" description="Penicillin-binding protein transpeptidase" evidence="4">
    <location>
        <begin position="259"/>
        <end position="564"/>
    </location>
</feature>
<dbReference type="InterPro" id="IPR050515">
    <property type="entry name" value="Beta-lactam/transpept"/>
</dbReference>
<evidence type="ECO:0000256" key="3">
    <source>
        <dbReference type="ARBA" id="ARBA00023136"/>
    </source>
</evidence>
<protein>
    <submittedName>
        <fullName evidence="6">Cell division protein FtsI (Penicillin-binding protein 3)</fullName>
    </submittedName>
</protein>
<dbReference type="InterPro" id="IPR012338">
    <property type="entry name" value="Beta-lactam/transpept-like"/>
</dbReference>
<sequence length="591" mass="61871">MSAGAVRTRTHVRRQAALVAVLTVLLVFSGRLVYVQAFQGPELAEQAKDDRTRTSAIRAPRGDILDADGEVLATSVERFNVGVNQRLIRNYVVKDEDGEVVGGGAAAAAEALAPLLGRDKAELGAQLVGDSTFVYLAKGLTPEQWREIDALRIPGIEPEETTERIYPNGTTAGNVLGFVGADGQGLAGLELTYDDALTGTDGSLTVEIGGTGQVIPTGHREEVPAAPGQTVHTTIDRDLQYFAQRSIDEAVATHGGAWGAVVVEEVGTGRILALADSGTVDPNDFQSWDAQDRGSRAVQSPYEPGSTGKLPTFAIALEQGLVTPDTVFTVPDTLTMPNGQTFRDNSPHATETLTTTGVLQMSSNTGTVQIGDLVDDRERFELLRAFGFGERTGIELPGESAGIVRDPDTWDRRTRYTTMFGQGMSVTLLQNTSMVATLGNDGVRMAPHVVDGTTDGDGVFTPTEVADGEEVLSPATAETMLAMMETVVADGGTGPQGAVPGYRVAAKTGTAEILDAAGGLSNRLGSFVGVAPAEDPRVAVGVVVYRGAGTSYGGTVAAPTFREVTAFALREMGVAPSTEPPPTLALTPEQG</sequence>
<comment type="caution">
    <text evidence="6">The sequence shown here is derived from an EMBL/GenBank/DDBJ whole genome shotgun (WGS) entry which is preliminary data.</text>
</comment>
<dbReference type="Proteomes" id="UP000280726">
    <property type="component" value="Unassembled WGS sequence"/>
</dbReference>
<dbReference type="Gene3D" id="3.90.1310.10">
    <property type="entry name" value="Penicillin-binding protein 2a (Domain 2)"/>
    <property type="match status" value="1"/>
</dbReference>
<accession>A0A3N5A3J2</accession>
<dbReference type="GO" id="GO:0051301">
    <property type="term" value="P:cell division"/>
    <property type="evidence" value="ECO:0007669"/>
    <property type="project" value="UniProtKB-KW"/>
</dbReference>
<evidence type="ECO:0000313" key="6">
    <source>
        <dbReference type="EMBL" id="RPF27915.1"/>
    </source>
</evidence>
<dbReference type="AlphaFoldDB" id="A0A3N5A3J2"/>
<keyword evidence="3" id="KW-0472">Membrane</keyword>
<proteinExistence type="inferred from homology"/>
<feature type="domain" description="Penicillin-binding protein dimerisation" evidence="5">
    <location>
        <begin position="57"/>
        <end position="216"/>
    </location>
</feature>
<dbReference type="PANTHER" id="PTHR30627">
    <property type="entry name" value="PEPTIDOGLYCAN D,D-TRANSPEPTIDASE"/>
    <property type="match status" value="1"/>
</dbReference>
<dbReference type="GO" id="GO:0071555">
    <property type="term" value="P:cell wall organization"/>
    <property type="evidence" value="ECO:0007669"/>
    <property type="project" value="TreeGrafter"/>
</dbReference>
<dbReference type="GO" id="GO:0005886">
    <property type="term" value="C:plasma membrane"/>
    <property type="evidence" value="ECO:0007669"/>
    <property type="project" value="TreeGrafter"/>
</dbReference>
<dbReference type="EMBL" id="RKRA01000001">
    <property type="protein sequence ID" value="RPF27915.1"/>
    <property type="molecule type" value="Genomic_DNA"/>
</dbReference>
<dbReference type="SUPFAM" id="SSF56601">
    <property type="entry name" value="beta-lactamase/transpeptidase-like"/>
    <property type="match status" value="1"/>
</dbReference>
<evidence type="ECO:0000256" key="1">
    <source>
        <dbReference type="ARBA" id="ARBA00004370"/>
    </source>
</evidence>
<reference evidence="6 7" key="1">
    <citation type="submission" date="2018-11" db="EMBL/GenBank/DDBJ databases">
        <title>Sequencing the genomes of 1000 actinobacteria strains.</title>
        <authorList>
            <person name="Klenk H.-P."/>
        </authorList>
    </citation>
    <scope>NUCLEOTIDE SEQUENCE [LARGE SCALE GENOMIC DNA]</scope>
    <source>
        <strain evidence="6 7">DSM 14418</strain>
    </source>
</reference>
<organism evidence="6 7">
    <name type="scientific">Georgenia muralis</name>
    <dbReference type="NCBI Taxonomy" id="154117"/>
    <lineage>
        <taxon>Bacteria</taxon>
        <taxon>Bacillati</taxon>
        <taxon>Actinomycetota</taxon>
        <taxon>Actinomycetes</taxon>
        <taxon>Micrococcales</taxon>
        <taxon>Bogoriellaceae</taxon>
        <taxon>Georgenia</taxon>
    </lineage>
</organism>
<comment type="similarity">
    <text evidence="2">Belongs to the transpeptidase family.</text>
</comment>
<gene>
    <name evidence="6" type="ORF">EDD32_2418</name>
</gene>
<dbReference type="GO" id="GO:0008658">
    <property type="term" value="F:penicillin binding"/>
    <property type="evidence" value="ECO:0007669"/>
    <property type="project" value="InterPro"/>
</dbReference>
<keyword evidence="7" id="KW-1185">Reference proteome</keyword>
<dbReference type="InterPro" id="IPR001460">
    <property type="entry name" value="PCN-bd_Tpept"/>
</dbReference>
<evidence type="ECO:0000256" key="2">
    <source>
        <dbReference type="ARBA" id="ARBA00007171"/>
    </source>
</evidence>
<dbReference type="Pfam" id="PF03717">
    <property type="entry name" value="PBP_dimer"/>
    <property type="match status" value="1"/>
</dbReference>
<dbReference type="PANTHER" id="PTHR30627:SF1">
    <property type="entry name" value="PEPTIDOGLYCAN D,D-TRANSPEPTIDASE FTSI"/>
    <property type="match status" value="1"/>
</dbReference>
<dbReference type="RefSeq" id="WP_123917801.1">
    <property type="nucleotide sequence ID" value="NZ_RKRA01000001.1"/>
</dbReference>
<dbReference type="InterPro" id="IPR036138">
    <property type="entry name" value="PBP_dimer_sf"/>
</dbReference>
<dbReference type="InterPro" id="IPR005311">
    <property type="entry name" value="PBP_dimer"/>
</dbReference>
<comment type="subcellular location">
    <subcellularLocation>
        <location evidence="1">Membrane</location>
    </subcellularLocation>
</comment>
<dbReference type="OrthoDB" id="9789078at2"/>
<dbReference type="Gene3D" id="3.40.710.10">
    <property type="entry name" value="DD-peptidase/beta-lactamase superfamily"/>
    <property type="match status" value="1"/>
</dbReference>
<dbReference type="Gene3D" id="3.30.450.330">
    <property type="match status" value="1"/>
</dbReference>
<dbReference type="SUPFAM" id="SSF56519">
    <property type="entry name" value="Penicillin binding protein dimerisation domain"/>
    <property type="match status" value="1"/>
</dbReference>
<dbReference type="Pfam" id="PF00905">
    <property type="entry name" value="Transpeptidase"/>
    <property type="match status" value="1"/>
</dbReference>
<name>A0A3N5A3J2_9MICO</name>
<keyword evidence="6" id="KW-0131">Cell cycle</keyword>
<evidence type="ECO:0000313" key="7">
    <source>
        <dbReference type="Proteomes" id="UP000280726"/>
    </source>
</evidence>
<evidence type="ECO:0000259" key="5">
    <source>
        <dbReference type="Pfam" id="PF03717"/>
    </source>
</evidence>